<feature type="signal peptide" evidence="1">
    <location>
        <begin position="1"/>
        <end position="20"/>
    </location>
</feature>
<evidence type="ECO:0000313" key="5">
    <source>
        <dbReference type="Proteomes" id="UP000429607"/>
    </source>
</evidence>
<gene>
    <name evidence="3" type="ORF">PR001_g4516</name>
    <name evidence="2" type="ORF">PR002_g4657</name>
    <name evidence="4" type="ORF">PR003_g4876</name>
</gene>
<evidence type="ECO:0000256" key="1">
    <source>
        <dbReference type="SAM" id="SignalP"/>
    </source>
</evidence>
<keyword evidence="6" id="KW-1185">Reference proteome</keyword>
<dbReference type="EMBL" id="QXFT01000191">
    <property type="protein sequence ID" value="KAE9351460.1"/>
    <property type="molecule type" value="Genomic_DNA"/>
</dbReference>
<comment type="caution">
    <text evidence="3">The sequence shown here is derived from an EMBL/GenBank/DDBJ whole genome shotgun (WGS) entry which is preliminary data.</text>
</comment>
<reference evidence="5 7" key="1">
    <citation type="submission" date="2018-09" db="EMBL/GenBank/DDBJ databases">
        <title>Genomic investigation of the strawberry pathogen Phytophthora fragariae indicates pathogenicity is determined by transcriptional variation in three key races.</title>
        <authorList>
            <person name="Adams T.M."/>
            <person name="Armitage A.D."/>
            <person name="Sobczyk M.K."/>
            <person name="Bates H.J."/>
            <person name="Dunwell J.M."/>
            <person name="Nellist C.F."/>
            <person name="Harrison R.J."/>
        </authorList>
    </citation>
    <scope>NUCLEOTIDE SEQUENCE [LARGE SCALE GENOMIC DNA]</scope>
    <source>
        <strain evidence="3 5">SCRP249</strain>
        <strain evidence="2 7">SCRP324</strain>
        <strain evidence="4 6">SCRP333</strain>
    </source>
</reference>
<evidence type="ECO:0000313" key="3">
    <source>
        <dbReference type="EMBL" id="KAE9046545.1"/>
    </source>
</evidence>
<dbReference type="Proteomes" id="UP000434957">
    <property type="component" value="Unassembled WGS sequence"/>
</dbReference>
<keyword evidence="1" id="KW-0732">Signal</keyword>
<dbReference type="OrthoDB" id="10321032at2759"/>
<sequence>MTVLAVAISVCASAAIVATADKRSLRALPSGMKSTFATTTFEQAMRANKTDCFTRNCAVIGPPSFTSTRRWRQRLNTCLQLIVKHL</sequence>
<dbReference type="EMBL" id="QXFU01000186">
    <property type="protein sequence ID" value="KAE9041022.1"/>
    <property type="molecule type" value="Genomic_DNA"/>
</dbReference>
<organism evidence="3 5">
    <name type="scientific">Phytophthora rubi</name>
    <dbReference type="NCBI Taxonomy" id="129364"/>
    <lineage>
        <taxon>Eukaryota</taxon>
        <taxon>Sar</taxon>
        <taxon>Stramenopiles</taxon>
        <taxon>Oomycota</taxon>
        <taxon>Peronosporomycetes</taxon>
        <taxon>Peronosporales</taxon>
        <taxon>Peronosporaceae</taxon>
        <taxon>Phytophthora</taxon>
    </lineage>
</organism>
<evidence type="ECO:0000313" key="2">
    <source>
        <dbReference type="EMBL" id="KAE9041022.1"/>
    </source>
</evidence>
<evidence type="ECO:0008006" key="8">
    <source>
        <dbReference type="Google" id="ProtNLM"/>
    </source>
</evidence>
<dbReference type="AlphaFoldDB" id="A0A6A3NYD4"/>
<protein>
    <recommendedName>
        <fullName evidence="8">RxLR effector protein</fullName>
    </recommendedName>
</protein>
<dbReference type="EMBL" id="QXFV01000185">
    <property type="protein sequence ID" value="KAE9046545.1"/>
    <property type="molecule type" value="Genomic_DNA"/>
</dbReference>
<evidence type="ECO:0000313" key="4">
    <source>
        <dbReference type="EMBL" id="KAE9351460.1"/>
    </source>
</evidence>
<proteinExistence type="predicted"/>
<accession>A0A6A3NYD4</accession>
<dbReference type="Proteomes" id="UP000435112">
    <property type="component" value="Unassembled WGS sequence"/>
</dbReference>
<name>A0A6A3NYD4_9STRA</name>
<evidence type="ECO:0000313" key="6">
    <source>
        <dbReference type="Proteomes" id="UP000434957"/>
    </source>
</evidence>
<feature type="chain" id="PRO_5036165429" description="RxLR effector protein" evidence="1">
    <location>
        <begin position="21"/>
        <end position="86"/>
    </location>
</feature>
<dbReference type="Proteomes" id="UP000429607">
    <property type="component" value="Unassembled WGS sequence"/>
</dbReference>
<evidence type="ECO:0000313" key="7">
    <source>
        <dbReference type="Proteomes" id="UP000435112"/>
    </source>
</evidence>